<reference evidence="3" key="1">
    <citation type="submission" date="2019-04" db="EMBL/GenBank/DDBJ databases">
        <title>Evolution of Biomass-Degrading Anaerobic Consortia Revealed by Metagenomics.</title>
        <authorList>
            <person name="Peng X."/>
        </authorList>
    </citation>
    <scope>NUCLEOTIDE SEQUENCE</scope>
    <source>
        <strain evidence="3">SIG551</strain>
    </source>
</reference>
<dbReference type="SMART" id="SM00849">
    <property type="entry name" value="Lactamase_B"/>
    <property type="match status" value="1"/>
</dbReference>
<dbReference type="Pfam" id="PF00258">
    <property type="entry name" value="Flavodoxin_1"/>
    <property type="match status" value="1"/>
</dbReference>
<comment type="similarity">
    <text evidence="1">In the N-terminal section; belongs to the zinc metallo-hydrolase group 3 family.</text>
</comment>
<dbReference type="GO" id="GO:0009055">
    <property type="term" value="F:electron transfer activity"/>
    <property type="evidence" value="ECO:0007669"/>
    <property type="project" value="InterPro"/>
</dbReference>
<evidence type="ECO:0000259" key="2">
    <source>
        <dbReference type="PROSITE" id="PS50902"/>
    </source>
</evidence>
<dbReference type="Gene3D" id="3.40.50.360">
    <property type="match status" value="1"/>
</dbReference>
<dbReference type="RefSeq" id="WP_326840202.1">
    <property type="nucleotide sequence ID" value="NZ_SVNY01000002.1"/>
</dbReference>
<dbReference type="PROSITE" id="PS50902">
    <property type="entry name" value="FLAVODOXIN_LIKE"/>
    <property type="match status" value="1"/>
</dbReference>
<comment type="caution">
    <text evidence="3">The sequence shown here is derived from an EMBL/GenBank/DDBJ whole genome shotgun (WGS) entry which is preliminary data.</text>
</comment>
<dbReference type="InterPro" id="IPR001279">
    <property type="entry name" value="Metallo-B-lactamas"/>
</dbReference>
<evidence type="ECO:0000313" key="4">
    <source>
        <dbReference type="Proteomes" id="UP000754750"/>
    </source>
</evidence>
<name>A0A928Q2B4_9FIRM</name>
<dbReference type="Proteomes" id="UP000754750">
    <property type="component" value="Unassembled WGS sequence"/>
</dbReference>
<dbReference type="SUPFAM" id="SSF52218">
    <property type="entry name" value="Flavoproteins"/>
    <property type="match status" value="1"/>
</dbReference>
<dbReference type="PANTHER" id="PTHR43717">
    <property type="entry name" value="ANAEROBIC NITRIC OXIDE REDUCTASE FLAVORUBREDOXIN"/>
    <property type="match status" value="1"/>
</dbReference>
<dbReference type="InterPro" id="IPR029039">
    <property type="entry name" value="Flavoprotein-like_sf"/>
</dbReference>
<gene>
    <name evidence="3" type="ORF">E7512_06025</name>
</gene>
<dbReference type="NCBIfam" id="NF008887">
    <property type="entry name" value="PRK11921.1"/>
    <property type="match status" value="1"/>
</dbReference>
<dbReference type="GO" id="GO:0046872">
    <property type="term" value="F:metal ion binding"/>
    <property type="evidence" value="ECO:0007669"/>
    <property type="project" value="InterPro"/>
</dbReference>
<feature type="domain" description="Flavodoxin-like" evidence="2">
    <location>
        <begin position="252"/>
        <end position="392"/>
    </location>
</feature>
<dbReference type="InterPro" id="IPR036866">
    <property type="entry name" value="RibonucZ/Hydroxyglut_hydro"/>
</dbReference>
<dbReference type="GO" id="GO:0010181">
    <property type="term" value="F:FMN binding"/>
    <property type="evidence" value="ECO:0007669"/>
    <property type="project" value="InterPro"/>
</dbReference>
<dbReference type="PIRSF" id="PIRSF005243">
    <property type="entry name" value="ROO"/>
    <property type="match status" value="1"/>
</dbReference>
<dbReference type="SUPFAM" id="SSF56281">
    <property type="entry name" value="Metallo-hydrolase/oxidoreductase"/>
    <property type="match status" value="1"/>
</dbReference>
<evidence type="ECO:0000256" key="1">
    <source>
        <dbReference type="ARBA" id="ARBA00007121"/>
    </source>
</evidence>
<dbReference type="GO" id="GO:0016651">
    <property type="term" value="F:oxidoreductase activity, acting on NAD(P)H"/>
    <property type="evidence" value="ECO:0007669"/>
    <property type="project" value="UniProtKB-ARBA"/>
</dbReference>
<dbReference type="AlphaFoldDB" id="A0A928Q2B4"/>
<dbReference type="Gene3D" id="3.60.15.10">
    <property type="entry name" value="Ribonuclease Z/Hydroxyacylglutathione hydrolase-like"/>
    <property type="match status" value="1"/>
</dbReference>
<dbReference type="InterPro" id="IPR016440">
    <property type="entry name" value="Rubredoxin-O_OxRdtase"/>
</dbReference>
<dbReference type="EMBL" id="SVNY01000002">
    <property type="protein sequence ID" value="MBE6833129.1"/>
    <property type="molecule type" value="Genomic_DNA"/>
</dbReference>
<dbReference type="PANTHER" id="PTHR43717:SF1">
    <property type="entry name" value="ANAEROBIC NITRIC OXIDE REDUCTASE FLAVORUBREDOXIN"/>
    <property type="match status" value="1"/>
</dbReference>
<organism evidence="3 4">
    <name type="scientific">Faecalispora sporosphaeroides</name>
    <dbReference type="NCBI Taxonomy" id="1549"/>
    <lineage>
        <taxon>Bacteria</taxon>
        <taxon>Bacillati</taxon>
        <taxon>Bacillota</taxon>
        <taxon>Clostridia</taxon>
        <taxon>Eubacteriales</taxon>
        <taxon>Oscillospiraceae</taxon>
        <taxon>Faecalispora</taxon>
    </lineage>
</organism>
<dbReference type="InterPro" id="IPR008254">
    <property type="entry name" value="Flavodoxin/NO_synth"/>
</dbReference>
<evidence type="ECO:0000313" key="3">
    <source>
        <dbReference type="EMBL" id="MBE6833129.1"/>
    </source>
</evidence>
<sequence length="395" mass="44886">MGKKLTDKVSWVGKVDWELTRFHGDEYSTHRGSSYNSYLIRDQKTVLMDTVWQPFDKEFVARLKQEVDLNSIDYIVMNHNEVDHSGALPELMREIPNTPIYCTANGAKILKGHYHEDWNFVTVKTGDTLEIGDSKLIFVEAQMLHWPDTMFTYMTGENILFSNDAFGQHYATESLYDDVVDQAELFAEALKYYANILTPFSKFVTKKIHEVLGLNLPVSMICPSHGVIWRSNPTAIVEQYLKWADDYEENQITLVYDTMWNSTRKMAEAIAAGIHDTDPSITVKLMNSAKEDKNDIVSEVFRSKAILVGSSTINNGYLFSIGGMLEMIKGLKFKNKRAAAFGSYGWSGEAVKQMTEELEKGGFQIVNSGHRALWVPDEDELESCREFGRQFAAAL</sequence>
<proteinExistence type="inferred from homology"/>
<dbReference type="CDD" id="cd07709">
    <property type="entry name" value="flavodiiron_proteins_MBL-fold"/>
    <property type="match status" value="1"/>
</dbReference>
<accession>A0A928Q2B4</accession>
<protein>
    <submittedName>
        <fullName evidence="3">Anaerobic nitric oxide reductase flavorubredoxin</fullName>
    </submittedName>
</protein>
<dbReference type="InterPro" id="IPR045761">
    <property type="entry name" value="ODP_dom"/>
</dbReference>
<dbReference type="Pfam" id="PF19583">
    <property type="entry name" value="ODP"/>
    <property type="match status" value="1"/>
</dbReference>